<dbReference type="PANTHER" id="PTHR39183">
    <property type="entry name" value="SPORE COAT PROTEIN F-LIKE PROTEIN YHCQ"/>
    <property type="match status" value="1"/>
</dbReference>
<evidence type="ECO:0000256" key="3">
    <source>
        <dbReference type="ARBA" id="ARBA00024344"/>
    </source>
</evidence>
<dbReference type="GO" id="GO:0030435">
    <property type="term" value="P:sporulation resulting in formation of a cellular spore"/>
    <property type="evidence" value="ECO:0007669"/>
    <property type="project" value="UniProtKB-KW"/>
</dbReference>
<evidence type="ECO:0000313" key="4">
    <source>
        <dbReference type="EMBL" id="RAL21067.1"/>
    </source>
</evidence>
<organism evidence="4 5">
    <name type="scientific">Thermoflavimicrobium daqui</name>
    <dbReference type="NCBI Taxonomy" id="2137476"/>
    <lineage>
        <taxon>Bacteria</taxon>
        <taxon>Bacillati</taxon>
        <taxon>Bacillota</taxon>
        <taxon>Bacilli</taxon>
        <taxon>Bacillales</taxon>
        <taxon>Thermoactinomycetaceae</taxon>
        <taxon>Thermoflavimicrobium</taxon>
    </lineage>
</organism>
<proteinExistence type="inferred from homology"/>
<dbReference type="InterPro" id="IPR012347">
    <property type="entry name" value="Ferritin-like"/>
</dbReference>
<dbReference type="Proteomes" id="UP000251213">
    <property type="component" value="Unassembled WGS sequence"/>
</dbReference>
<reference evidence="4 5" key="2">
    <citation type="submission" date="2018-06" db="EMBL/GenBank/DDBJ databases">
        <authorList>
            <person name="Zhirakovskaya E."/>
        </authorList>
    </citation>
    <scope>NUCLEOTIDE SEQUENCE [LARGE SCALE GENOMIC DNA]</scope>
    <source>
        <strain evidence="4 5">FBKL4.011</strain>
    </source>
</reference>
<protein>
    <submittedName>
        <fullName evidence="4">Spore coat protein</fullName>
    </submittedName>
</protein>
<evidence type="ECO:0000256" key="1">
    <source>
        <dbReference type="ARBA" id="ARBA00022969"/>
    </source>
</evidence>
<evidence type="ECO:0000313" key="5">
    <source>
        <dbReference type="Proteomes" id="UP000251213"/>
    </source>
</evidence>
<keyword evidence="4" id="KW-0167">Capsid protein</keyword>
<keyword evidence="5" id="KW-1185">Reference proteome</keyword>
<dbReference type="Pfam" id="PF07875">
    <property type="entry name" value="Coat_F"/>
    <property type="match status" value="1"/>
</dbReference>
<keyword evidence="1" id="KW-0749">Sporulation</keyword>
<sequence>MNPNEAPQKNIHGGTVQLNHGGHEVNDMHEVLDAAINVLNEYMIHYPSVKDPELKQMMDRQYRFMVDEYNMLVQCFSTGQDPAHGTKSYQMTQSNETITYGLKPSQPKKPIQSTAEVNDSHIAGHLIGLIKAATSGKTMAAFEVTNPVVRRVLQDSIPNCIEMGYELFLWQNKHGHYQVPQYTAQDTQAILQSFAPATGASLSPTGQMLQ</sequence>
<keyword evidence="4" id="KW-0946">Virion</keyword>
<accession>A0A364K0N4</accession>
<name>A0A364K0N4_9BACL</name>
<gene>
    <name evidence="4" type="ORF">DL897_17335</name>
</gene>
<dbReference type="Gene3D" id="1.20.1260.10">
    <property type="match status" value="1"/>
</dbReference>
<dbReference type="PANTHER" id="PTHR39183:SF1">
    <property type="entry name" value="SPORE COAT PROTEIN F-LIKE PROTEIN YHCQ"/>
    <property type="match status" value="1"/>
</dbReference>
<comment type="subcellular location">
    <subcellularLocation>
        <location evidence="2">Spore coat</location>
    </subcellularLocation>
</comment>
<comment type="similarity">
    <text evidence="3">Belongs to the CotF family.</text>
</comment>
<dbReference type="InterPro" id="IPR012851">
    <property type="entry name" value="Spore_coat_CotF-like"/>
</dbReference>
<dbReference type="EMBL" id="QJKK01000020">
    <property type="protein sequence ID" value="RAL21067.1"/>
    <property type="molecule type" value="Genomic_DNA"/>
</dbReference>
<dbReference type="AlphaFoldDB" id="A0A364K0N4"/>
<comment type="caution">
    <text evidence="4">The sequence shown here is derived from an EMBL/GenBank/DDBJ whole genome shotgun (WGS) entry which is preliminary data.</text>
</comment>
<evidence type="ECO:0000256" key="2">
    <source>
        <dbReference type="ARBA" id="ARBA00024325"/>
    </source>
</evidence>
<reference evidence="4 5" key="1">
    <citation type="submission" date="2018-06" db="EMBL/GenBank/DDBJ databases">
        <title>Thermoflavimicrobium daqus sp. nov., a thermophilic microbe isolated from Moutai-flavour Daqu.</title>
        <authorList>
            <person name="Wang X."/>
            <person name="Zhou H."/>
        </authorList>
    </citation>
    <scope>NUCLEOTIDE SEQUENCE [LARGE SCALE GENOMIC DNA]</scope>
    <source>
        <strain evidence="4 5">FBKL4.011</strain>
    </source>
</reference>
<dbReference type="OrthoDB" id="2577233at2"/>